<reference evidence="3 4" key="1">
    <citation type="submission" date="2014-07" db="EMBL/GenBank/DDBJ databases">
        <authorList>
            <person name="McCorrison J."/>
            <person name="Sanka R."/>
            <person name="Torralba M."/>
            <person name="Gillis M."/>
            <person name="Haft D.H."/>
            <person name="Methe B."/>
            <person name="Sutton G."/>
            <person name="Nelson K.E."/>
        </authorList>
    </citation>
    <scope>NUCLEOTIDE SEQUENCE [LARGE SCALE GENOMIC DNA]</scope>
    <source>
        <strain evidence="3 4">DNF00666</strain>
    </source>
</reference>
<proteinExistence type="predicted"/>
<dbReference type="Pfam" id="PF06580">
    <property type="entry name" value="His_kinase"/>
    <property type="match status" value="1"/>
</dbReference>
<accession>A0A096APU1</accession>
<dbReference type="PANTHER" id="PTHR34220">
    <property type="entry name" value="SENSOR HISTIDINE KINASE YPDA"/>
    <property type="match status" value="1"/>
</dbReference>
<keyword evidence="1" id="KW-0472">Membrane</keyword>
<evidence type="ECO:0000259" key="2">
    <source>
        <dbReference type="Pfam" id="PF06580"/>
    </source>
</evidence>
<name>A0A096APU1_9BACT</name>
<sequence>MKVLKEIKKYCLSRYNLSVLGAQVGIYAFLVSIWSLVIMLLEHDVKAAKESMCVNAFVLFLLLIVFMANFYVLVPYLFETKNKIKHWVFWVINLLFIVLWNHHIFNIYNADLPNAPIRIGFYQFGVMWMILNYAMVVAAIFVRYYIRHNALQRQLREEKQKMTEAELAWLKNQLNPHFLFNTLNNIASLTQTSPNNAQKAIGQLSKLLRYALYETQPKEVSLNGEIAFIKNYINLMTLRSGSNVEIKSQFIIHNSQLLIAPLLFLTPVENAFKHGISANKPSFIHISITEDNGKIVFLCENSNYPKTDTDKSGKGIRLENMYRRLELIYPERYHIEQRITPEVYHLKIIIKAGSINYHRT</sequence>
<gene>
    <name evidence="3" type="ORF">HMPREF0661_06495</name>
</gene>
<feature type="transmembrane region" description="Helical" evidence="1">
    <location>
        <begin position="125"/>
        <end position="146"/>
    </location>
</feature>
<dbReference type="InterPro" id="IPR050640">
    <property type="entry name" value="Bact_2-comp_sensor_kinase"/>
</dbReference>
<feature type="transmembrane region" description="Helical" evidence="1">
    <location>
        <begin position="56"/>
        <end position="78"/>
    </location>
</feature>
<organism evidence="3 4">
    <name type="scientific">Prevotella melaninogenica DNF00666</name>
    <dbReference type="NCBI Taxonomy" id="1401073"/>
    <lineage>
        <taxon>Bacteria</taxon>
        <taxon>Pseudomonadati</taxon>
        <taxon>Bacteroidota</taxon>
        <taxon>Bacteroidia</taxon>
        <taxon>Bacteroidales</taxon>
        <taxon>Prevotellaceae</taxon>
        <taxon>Prevotella</taxon>
    </lineage>
</organism>
<dbReference type="GO" id="GO:0000155">
    <property type="term" value="F:phosphorelay sensor kinase activity"/>
    <property type="evidence" value="ECO:0007669"/>
    <property type="project" value="InterPro"/>
</dbReference>
<evidence type="ECO:0000313" key="4">
    <source>
        <dbReference type="Proteomes" id="UP000029578"/>
    </source>
</evidence>
<evidence type="ECO:0000313" key="3">
    <source>
        <dbReference type="EMBL" id="KGF48755.1"/>
    </source>
</evidence>
<dbReference type="InterPro" id="IPR010559">
    <property type="entry name" value="Sig_transdc_His_kin_internal"/>
</dbReference>
<dbReference type="Proteomes" id="UP000029578">
    <property type="component" value="Unassembled WGS sequence"/>
</dbReference>
<dbReference type="AlphaFoldDB" id="A0A096APU1"/>
<dbReference type="GO" id="GO:0016020">
    <property type="term" value="C:membrane"/>
    <property type="evidence" value="ECO:0007669"/>
    <property type="project" value="InterPro"/>
</dbReference>
<dbReference type="PANTHER" id="PTHR34220:SF7">
    <property type="entry name" value="SENSOR HISTIDINE KINASE YPDA"/>
    <property type="match status" value="1"/>
</dbReference>
<dbReference type="RefSeq" id="WP_036864729.1">
    <property type="nucleotide sequence ID" value="NZ_JRNS01000337.1"/>
</dbReference>
<keyword evidence="3" id="KW-0808">Transferase</keyword>
<keyword evidence="1" id="KW-0812">Transmembrane</keyword>
<evidence type="ECO:0000256" key="1">
    <source>
        <dbReference type="SAM" id="Phobius"/>
    </source>
</evidence>
<feature type="transmembrane region" description="Helical" evidence="1">
    <location>
        <begin position="20"/>
        <end position="41"/>
    </location>
</feature>
<keyword evidence="1" id="KW-1133">Transmembrane helix</keyword>
<comment type="caution">
    <text evidence="3">The sequence shown here is derived from an EMBL/GenBank/DDBJ whole genome shotgun (WGS) entry which is preliminary data.</text>
</comment>
<keyword evidence="3" id="KW-0418">Kinase</keyword>
<protein>
    <submittedName>
        <fullName evidence="3">Histidine kinase</fullName>
    </submittedName>
</protein>
<feature type="domain" description="Signal transduction histidine kinase internal region" evidence="2">
    <location>
        <begin position="165"/>
        <end position="242"/>
    </location>
</feature>
<feature type="transmembrane region" description="Helical" evidence="1">
    <location>
        <begin position="87"/>
        <end position="105"/>
    </location>
</feature>
<dbReference type="EMBL" id="JRNS01000337">
    <property type="protein sequence ID" value="KGF48755.1"/>
    <property type="molecule type" value="Genomic_DNA"/>
</dbReference>